<dbReference type="PANTHER" id="PTHR36441:SF1">
    <property type="entry name" value="DUF503 DOMAIN-CONTAINING PROTEIN"/>
    <property type="match status" value="1"/>
</dbReference>
<name>A0A0H4XIF9_9BACT</name>
<dbReference type="Pfam" id="PF04456">
    <property type="entry name" value="DUF503"/>
    <property type="match status" value="1"/>
</dbReference>
<feature type="region of interest" description="Disordered" evidence="1">
    <location>
        <begin position="155"/>
        <end position="205"/>
    </location>
</feature>
<dbReference type="STRING" id="1297742.A176_004929"/>
<dbReference type="eggNOG" id="COG1550">
    <property type="taxonomic scope" value="Bacteria"/>
</dbReference>
<keyword evidence="3" id="KW-1185">Reference proteome</keyword>
<dbReference type="Proteomes" id="UP000009026">
    <property type="component" value="Chromosome"/>
</dbReference>
<dbReference type="KEGG" id="mym:A176_004929"/>
<organism evidence="2 3">
    <name type="scientific">Pseudomyxococcus hansupus</name>
    <dbReference type="NCBI Taxonomy" id="1297742"/>
    <lineage>
        <taxon>Bacteria</taxon>
        <taxon>Pseudomonadati</taxon>
        <taxon>Myxococcota</taxon>
        <taxon>Myxococcia</taxon>
        <taxon>Myxococcales</taxon>
        <taxon>Cystobacterineae</taxon>
        <taxon>Myxococcaceae</taxon>
        <taxon>Pseudomyxococcus</taxon>
    </lineage>
</organism>
<dbReference type="InterPro" id="IPR007546">
    <property type="entry name" value="DUF503"/>
</dbReference>
<evidence type="ECO:0000313" key="3">
    <source>
        <dbReference type="Proteomes" id="UP000009026"/>
    </source>
</evidence>
<evidence type="ECO:0000256" key="1">
    <source>
        <dbReference type="SAM" id="MobiDB-lite"/>
    </source>
</evidence>
<dbReference type="PATRIC" id="fig|1297742.4.peg.4974"/>
<dbReference type="SUPFAM" id="SSF103007">
    <property type="entry name" value="Hypothetical protein TT1725"/>
    <property type="match status" value="1"/>
</dbReference>
<dbReference type="RefSeq" id="WP_002636436.1">
    <property type="nucleotide sequence ID" value="NZ_CP012109.1"/>
</dbReference>
<sequence>MFVGVARLTLQIPDSGSLKSKRQVVRRVTDRLKARFNVAVAEVEDQDLWQKASLALAVVGNDRRHVDEQLEKIIHHVEEMYVAPLLSRETEILGMGDQLFASGPAVRPSVRAAFSAEGVDEDLEGLPLSAEQAAAHSEAAIARFLRGERSSLAEAEGLGDWDSRHEGGMDGGTGRPSPSSGGRMTIDEARARARSLRNPRDWEKK</sequence>
<evidence type="ECO:0000313" key="2">
    <source>
        <dbReference type="EMBL" id="AKQ68017.1"/>
    </source>
</evidence>
<dbReference type="Gene3D" id="3.30.70.1120">
    <property type="entry name" value="TT1725-like"/>
    <property type="match status" value="1"/>
</dbReference>
<accession>A0A0H4XIF9</accession>
<proteinExistence type="predicted"/>
<dbReference type="AlphaFoldDB" id="A0A0H4XIF9"/>
<dbReference type="InterPro" id="IPR036746">
    <property type="entry name" value="TT1725-like_sf"/>
</dbReference>
<protein>
    <recommendedName>
        <fullName evidence="4">YlxP-like protein</fullName>
    </recommendedName>
</protein>
<dbReference type="PANTHER" id="PTHR36441">
    <property type="entry name" value="HYPOTHETICAL CYTOSOLIC PROTEIN"/>
    <property type="match status" value="1"/>
</dbReference>
<reference evidence="2 3" key="1">
    <citation type="journal article" date="2016" name="PLoS ONE">
        <title>Complete Genome Sequence and Comparative Genomics of a Novel Myxobacterium Myxococcus hansupus.</title>
        <authorList>
            <person name="Sharma G."/>
            <person name="Narwani T."/>
            <person name="Subramanian S."/>
        </authorList>
    </citation>
    <scope>NUCLEOTIDE SEQUENCE [LARGE SCALE GENOMIC DNA]</scope>
    <source>
        <strain evidence="3">mixupus</strain>
    </source>
</reference>
<evidence type="ECO:0008006" key="4">
    <source>
        <dbReference type="Google" id="ProtNLM"/>
    </source>
</evidence>
<dbReference type="OrthoDB" id="9809023at2"/>
<dbReference type="EMBL" id="CP012109">
    <property type="protein sequence ID" value="AKQ68017.1"/>
    <property type="molecule type" value="Genomic_DNA"/>
</dbReference>
<gene>
    <name evidence="2" type="ORF">A176_004929</name>
</gene>